<name>A0A1J1J2J5_9DIPT</name>
<reference evidence="2 3" key="1">
    <citation type="submission" date="2015-04" db="EMBL/GenBank/DDBJ databases">
        <authorList>
            <person name="Syromyatnikov M.Y."/>
            <person name="Popov V.N."/>
        </authorList>
    </citation>
    <scope>NUCLEOTIDE SEQUENCE [LARGE SCALE GENOMIC DNA]</scope>
</reference>
<evidence type="ECO:0000313" key="2">
    <source>
        <dbReference type="EMBL" id="CRL06755.1"/>
    </source>
</evidence>
<organism evidence="2 3">
    <name type="scientific">Clunio marinus</name>
    <dbReference type="NCBI Taxonomy" id="568069"/>
    <lineage>
        <taxon>Eukaryota</taxon>
        <taxon>Metazoa</taxon>
        <taxon>Ecdysozoa</taxon>
        <taxon>Arthropoda</taxon>
        <taxon>Hexapoda</taxon>
        <taxon>Insecta</taxon>
        <taxon>Pterygota</taxon>
        <taxon>Neoptera</taxon>
        <taxon>Endopterygota</taxon>
        <taxon>Diptera</taxon>
        <taxon>Nematocera</taxon>
        <taxon>Chironomoidea</taxon>
        <taxon>Chironomidae</taxon>
        <taxon>Clunio</taxon>
    </lineage>
</organism>
<feature type="signal peptide" evidence="1">
    <location>
        <begin position="1"/>
        <end position="19"/>
    </location>
</feature>
<evidence type="ECO:0000313" key="3">
    <source>
        <dbReference type="Proteomes" id="UP000183832"/>
    </source>
</evidence>
<keyword evidence="3" id="KW-1185">Reference proteome</keyword>
<sequence>MKKVLIAIFITVLITVCSETPWRDMLSEKDKKRFDEWLKNGAKGPFGFKRRDCDQEKRKKALKLYYKYKNCENKLKEMQKNQSENDENCTCSYSTPETDEESEIVPFGIFNFGEQDGLEVISIEFET</sequence>
<feature type="chain" id="PRO_5013221454" evidence="1">
    <location>
        <begin position="20"/>
        <end position="127"/>
    </location>
</feature>
<proteinExistence type="predicted"/>
<accession>A0A1J1J2J5</accession>
<gene>
    <name evidence="2" type="ORF">CLUMA_CG019792</name>
</gene>
<evidence type="ECO:0000256" key="1">
    <source>
        <dbReference type="SAM" id="SignalP"/>
    </source>
</evidence>
<keyword evidence="1" id="KW-0732">Signal</keyword>
<protein>
    <submittedName>
        <fullName evidence="2">CLUMA_CG019792, isoform A</fullName>
    </submittedName>
</protein>
<dbReference type="Proteomes" id="UP000183832">
    <property type="component" value="Unassembled WGS sequence"/>
</dbReference>
<dbReference type="AlphaFoldDB" id="A0A1J1J2J5"/>
<dbReference type="EMBL" id="CVRI01000067">
    <property type="protein sequence ID" value="CRL06755.1"/>
    <property type="molecule type" value="Genomic_DNA"/>
</dbReference>